<dbReference type="STRING" id="1095629.A0A0C9XZS2"/>
<reference evidence="7 8" key="1">
    <citation type="submission" date="2014-04" db="EMBL/GenBank/DDBJ databases">
        <authorList>
            <consortium name="DOE Joint Genome Institute"/>
            <person name="Kuo A."/>
            <person name="Kohler A."/>
            <person name="Nagy L.G."/>
            <person name="Floudas D."/>
            <person name="Copeland A."/>
            <person name="Barry K.W."/>
            <person name="Cichocki N."/>
            <person name="Veneault-Fourrey C."/>
            <person name="LaButti K."/>
            <person name="Lindquist E.A."/>
            <person name="Lipzen A."/>
            <person name="Lundell T."/>
            <person name="Morin E."/>
            <person name="Murat C."/>
            <person name="Sun H."/>
            <person name="Tunlid A."/>
            <person name="Henrissat B."/>
            <person name="Grigoriev I.V."/>
            <person name="Hibbett D.S."/>
            <person name="Martin F."/>
            <person name="Nordberg H.P."/>
            <person name="Cantor M.N."/>
            <person name="Hua S.X."/>
        </authorList>
    </citation>
    <scope>NUCLEOTIDE SEQUENCE [LARGE SCALE GENOMIC DNA]</scope>
    <source>
        <strain evidence="7 8">LaAM-08-1</strain>
    </source>
</reference>
<dbReference type="HOGENOM" id="CLU_028353_0_0_1"/>
<evidence type="ECO:0000313" key="8">
    <source>
        <dbReference type="Proteomes" id="UP000054477"/>
    </source>
</evidence>
<keyword evidence="3" id="KW-0804">Transcription</keyword>
<dbReference type="PROSITE" id="PS51526">
    <property type="entry name" value="RFX_DBD"/>
    <property type="match status" value="1"/>
</dbReference>
<dbReference type="Proteomes" id="UP000054477">
    <property type="component" value="Unassembled WGS sequence"/>
</dbReference>
<keyword evidence="8" id="KW-1185">Reference proteome</keyword>
<gene>
    <name evidence="7" type="ORF">K443DRAFT_673460</name>
</gene>
<dbReference type="InterPro" id="IPR016024">
    <property type="entry name" value="ARM-type_fold"/>
</dbReference>
<dbReference type="GO" id="GO:0003677">
    <property type="term" value="F:DNA binding"/>
    <property type="evidence" value="ECO:0007669"/>
    <property type="project" value="InterPro"/>
</dbReference>
<evidence type="ECO:0000256" key="4">
    <source>
        <dbReference type="ARBA" id="ARBA00023242"/>
    </source>
</evidence>
<feature type="region of interest" description="Disordered" evidence="5">
    <location>
        <begin position="493"/>
        <end position="545"/>
    </location>
</feature>
<dbReference type="PANTHER" id="PTHR22970:SF14">
    <property type="entry name" value="AT-RICH INTERACTIVE DOMAIN-CONTAINING PROTEIN 2"/>
    <property type="match status" value="1"/>
</dbReference>
<accession>A0A0C9XZS2</accession>
<evidence type="ECO:0000256" key="2">
    <source>
        <dbReference type="ARBA" id="ARBA00023015"/>
    </source>
</evidence>
<dbReference type="GO" id="GO:0016586">
    <property type="term" value="C:RSC-type complex"/>
    <property type="evidence" value="ECO:0007669"/>
    <property type="project" value="TreeGrafter"/>
</dbReference>
<keyword evidence="4" id="KW-0539">Nucleus</keyword>
<feature type="domain" description="RFX-type winged-helix" evidence="6">
    <location>
        <begin position="348"/>
        <end position="424"/>
    </location>
</feature>
<dbReference type="GO" id="GO:0006355">
    <property type="term" value="P:regulation of DNA-templated transcription"/>
    <property type="evidence" value="ECO:0007669"/>
    <property type="project" value="InterPro"/>
</dbReference>
<dbReference type="PANTHER" id="PTHR22970">
    <property type="entry name" value="AT-RICH INTERACTIVE DOMAIN-CONTAINING PROTEIN 2"/>
    <property type="match status" value="1"/>
</dbReference>
<organism evidence="7 8">
    <name type="scientific">Laccaria amethystina LaAM-08-1</name>
    <dbReference type="NCBI Taxonomy" id="1095629"/>
    <lineage>
        <taxon>Eukaryota</taxon>
        <taxon>Fungi</taxon>
        <taxon>Dikarya</taxon>
        <taxon>Basidiomycota</taxon>
        <taxon>Agaricomycotina</taxon>
        <taxon>Agaricomycetes</taxon>
        <taxon>Agaricomycetidae</taxon>
        <taxon>Agaricales</taxon>
        <taxon>Agaricineae</taxon>
        <taxon>Hydnangiaceae</taxon>
        <taxon>Laccaria</taxon>
    </lineage>
</organism>
<dbReference type="OrthoDB" id="338531at2759"/>
<sequence>MTTFINRGLPVAATNPYYRQASYVPPPPRPVADVRDDYERWYTETVPNNRMSLSLRSGIHSEIGWALDRLCRLTHNEQFLFKSLPGLIDGLFDWPEWYVTEGYKEFSDQHILFSPPPNHRRQRRFALESLFVLRNAALHEQNAQELAVHSHTLPLILNGLHNLDFSRDENQEALLHIIDLFHVVASKFLVSPSSANHINPLPPLLSIASQSSNRTMIMASLTALTALLSNSANAFHIPSAMPALEASLRYLPLFIDKPLVDTSLNYLYMHVSHPPLARAFLLRPEMPGVLKILVSLLLSEQHNLEEKVTVDVTGTIHTVPSIAQATRDHELTKEELDGLVEKSEPQRCYDWMKTMFIAKTDGELTQVDFWNLYKDAFSPFQDKYPLLVASDVIKNVNAVFPQAQAMVLQGTVSRFVVRGVDRRKDSAPNERFKCQWDRSQCATPAFSSPSELFDHLLEHIVAIETPEFPCLWSSCSQTPVAKHELRLHLLTHLSSPEPRQKHPSQSDTITLPAAGSPYPTNSPTSRQPPPPRSTVLTYERPTVDPPSTSLTALLIIRILFRTSFASTEVAPRVDDDHFGFPGVVEDTGDIEADTGALSASDREGERRGRKGFVGVRRLLEGVRIRDEVLMSWVTEMVDV</sequence>
<evidence type="ECO:0000256" key="3">
    <source>
        <dbReference type="ARBA" id="ARBA00023163"/>
    </source>
</evidence>
<dbReference type="InterPro" id="IPR003150">
    <property type="entry name" value="DNA-bd_RFX"/>
</dbReference>
<evidence type="ECO:0000313" key="7">
    <source>
        <dbReference type="EMBL" id="KIK07194.1"/>
    </source>
</evidence>
<dbReference type="AlphaFoldDB" id="A0A0C9XZS2"/>
<protein>
    <recommendedName>
        <fullName evidence="6">RFX-type winged-helix domain-containing protein</fullName>
    </recommendedName>
</protein>
<proteinExistence type="predicted"/>
<dbReference type="EMBL" id="KN838548">
    <property type="protein sequence ID" value="KIK07194.1"/>
    <property type="molecule type" value="Genomic_DNA"/>
</dbReference>
<dbReference type="SUPFAM" id="SSF48371">
    <property type="entry name" value="ARM repeat"/>
    <property type="match status" value="1"/>
</dbReference>
<keyword evidence="2" id="KW-0805">Transcription regulation</keyword>
<evidence type="ECO:0000256" key="1">
    <source>
        <dbReference type="ARBA" id="ARBA00022853"/>
    </source>
</evidence>
<evidence type="ECO:0000256" key="5">
    <source>
        <dbReference type="SAM" id="MobiDB-lite"/>
    </source>
</evidence>
<dbReference type="GO" id="GO:0006325">
    <property type="term" value="P:chromatin organization"/>
    <property type="evidence" value="ECO:0007669"/>
    <property type="project" value="UniProtKB-KW"/>
</dbReference>
<name>A0A0C9XZS2_9AGAR</name>
<reference evidence="8" key="2">
    <citation type="submission" date="2015-01" db="EMBL/GenBank/DDBJ databases">
        <title>Evolutionary Origins and Diversification of the Mycorrhizal Mutualists.</title>
        <authorList>
            <consortium name="DOE Joint Genome Institute"/>
            <consortium name="Mycorrhizal Genomics Consortium"/>
            <person name="Kohler A."/>
            <person name="Kuo A."/>
            <person name="Nagy L.G."/>
            <person name="Floudas D."/>
            <person name="Copeland A."/>
            <person name="Barry K.W."/>
            <person name="Cichocki N."/>
            <person name="Veneault-Fourrey C."/>
            <person name="LaButti K."/>
            <person name="Lindquist E.A."/>
            <person name="Lipzen A."/>
            <person name="Lundell T."/>
            <person name="Morin E."/>
            <person name="Murat C."/>
            <person name="Riley R."/>
            <person name="Ohm R."/>
            <person name="Sun H."/>
            <person name="Tunlid A."/>
            <person name="Henrissat B."/>
            <person name="Grigoriev I.V."/>
            <person name="Hibbett D.S."/>
            <person name="Martin F."/>
        </authorList>
    </citation>
    <scope>NUCLEOTIDE SEQUENCE [LARGE SCALE GENOMIC DNA]</scope>
    <source>
        <strain evidence="8">LaAM-08-1</strain>
    </source>
</reference>
<dbReference type="InterPro" id="IPR052406">
    <property type="entry name" value="Chromatin_Remodeling_Comp"/>
</dbReference>
<evidence type="ECO:0000259" key="6">
    <source>
        <dbReference type="PROSITE" id="PS51526"/>
    </source>
</evidence>
<keyword evidence="1" id="KW-0156">Chromatin regulator</keyword>